<protein>
    <recommendedName>
        <fullName evidence="5">Histidine phosphatase family protein</fullName>
    </recommendedName>
</protein>
<feature type="active site" description="Tele-phosphohistidine intermediate" evidence="1">
    <location>
        <position position="13"/>
    </location>
</feature>
<evidence type="ECO:0000256" key="1">
    <source>
        <dbReference type="PIRSR" id="PIRSR613078-1"/>
    </source>
</evidence>
<dbReference type="EMBL" id="ABCC02000027">
    <property type="protein sequence ID" value="EDP16790.1"/>
    <property type="molecule type" value="Genomic_DNA"/>
</dbReference>
<proteinExistence type="predicted"/>
<dbReference type="GO" id="GO:0016791">
    <property type="term" value="F:phosphatase activity"/>
    <property type="evidence" value="ECO:0007669"/>
    <property type="project" value="TreeGrafter"/>
</dbReference>
<evidence type="ECO:0000313" key="4">
    <source>
        <dbReference type="Proteomes" id="UP000005396"/>
    </source>
</evidence>
<feature type="active site" description="Proton donor/acceptor" evidence="1">
    <location>
        <position position="81"/>
    </location>
</feature>
<evidence type="ECO:0000313" key="3">
    <source>
        <dbReference type="EMBL" id="EDP16790.1"/>
    </source>
</evidence>
<reference evidence="3 4" key="1">
    <citation type="submission" date="2007-08" db="EMBL/GenBank/DDBJ databases">
        <authorList>
            <person name="Fulton L."/>
            <person name="Clifton S."/>
            <person name="Fulton B."/>
            <person name="Xu J."/>
            <person name="Minx P."/>
            <person name="Pepin K.H."/>
            <person name="Johnson M."/>
            <person name="Thiruvilangam P."/>
            <person name="Bhonagiri V."/>
            <person name="Nash W.E."/>
            <person name="Mardis E.R."/>
            <person name="Wilson R.K."/>
        </authorList>
    </citation>
    <scope>NUCLEOTIDE SEQUENCE [LARGE SCALE GENOMIC DNA]</scope>
    <source>
        <strain evidence="4">ATCC BAA-613 / DSM 15670 / CCUG 46953 / JCM 12243 / WAL 16351</strain>
    </source>
</reference>
<dbReference type="Proteomes" id="UP000005396">
    <property type="component" value="Unassembled WGS sequence"/>
</dbReference>
<dbReference type="PANTHER" id="PTHR48100">
    <property type="entry name" value="BROAD-SPECIFICITY PHOSPHATASE YOR283W-RELATED"/>
    <property type="match status" value="1"/>
</dbReference>
<evidence type="ECO:0008006" key="5">
    <source>
        <dbReference type="Google" id="ProtNLM"/>
    </source>
</evidence>
<dbReference type="Gene3D" id="3.40.50.1240">
    <property type="entry name" value="Phosphoglycerate mutase-like"/>
    <property type="match status" value="1"/>
</dbReference>
<reference evidence="3 4" key="2">
    <citation type="submission" date="2007-09" db="EMBL/GenBank/DDBJ databases">
        <title>Draft genome sequence of Clostridium bolteae (ATCC BAA-613).</title>
        <authorList>
            <person name="Sudarsanam P."/>
            <person name="Ley R."/>
            <person name="Guruge J."/>
            <person name="Turnbaugh P.J."/>
            <person name="Mahowald M."/>
            <person name="Liep D."/>
            <person name="Gordon J."/>
        </authorList>
    </citation>
    <scope>NUCLEOTIDE SEQUENCE [LARGE SCALE GENOMIC DNA]</scope>
    <source>
        <strain evidence="4">ATCC BAA-613 / DSM 15670 / CCUG 46953 / JCM 12243 / WAL 16351</strain>
    </source>
</reference>
<dbReference type="InterPro" id="IPR013078">
    <property type="entry name" value="His_Pase_superF_clade-1"/>
</dbReference>
<dbReference type="SUPFAM" id="SSF53254">
    <property type="entry name" value="Phosphoglycerate mutase-like"/>
    <property type="match status" value="1"/>
</dbReference>
<name>A8RR69_ENTBW</name>
<accession>A8RR69</accession>
<dbReference type="Pfam" id="PF00300">
    <property type="entry name" value="His_Phos_1"/>
    <property type="match status" value="1"/>
</dbReference>
<organism evidence="3 4">
    <name type="scientific">Enterocloster bolteae (strain ATCC BAA-613 / DSM 15670 / CCUG 46953 / JCM 12243 / WAL 16351)</name>
    <name type="common">Clostridium bolteae</name>
    <dbReference type="NCBI Taxonomy" id="411902"/>
    <lineage>
        <taxon>Bacteria</taxon>
        <taxon>Bacillati</taxon>
        <taxon>Bacillota</taxon>
        <taxon>Clostridia</taxon>
        <taxon>Lachnospirales</taxon>
        <taxon>Lachnospiraceae</taxon>
        <taxon>Enterocloster</taxon>
    </lineage>
</organism>
<dbReference type="CDD" id="cd07067">
    <property type="entry name" value="HP_PGM_like"/>
    <property type="match status" value="1"/>
</dbReference>
<feature type="binding site" evidence="2">
    <location>
        <position position="57"/>
    </location>
    <ligand>
        <name>substrate</name>
    </ligand>
</feature>
<gene>
    <name evidence="3" type="ORF">CLOBOL_02934</name>
</gene>
<dbReference type="PANTHER" id="PTHR48100:SF1">
    <property type="entry name" value="HISTIDINE PHOSPHATASE FAMILY PROTEIN-RELATED"/>
    <property type="match status" value="1"/>
</dbReference>
<comment type="caution">
    <text evidence="3">The sequence shown here is derived from an EMBL/GenBank/DDBJ whole genome shotgun (WGS) entry which is preliminary data.</text>
</comment>
<dbReference type="SMART" id="SM00855">
    <property type="entry name" value="PGAM"/>
    <property type="match status" value="1"/>
</dbReference>
<dbReference type="PaxDb" id="411902-CLOBOL_02934"/>
<dbReference type="InterPro" id="IPR050275">
    <property type="entry name" value="PGM_Phosphatase"/>
</dbReference>
<evidence type="ECO:0000256" key="2">
    <source>
        <dbReference type="PIRSR" id="PIRSR613078-2"/>
    </source>
</evidence>
<dbReference type="InterPro" id="IPR029033">
    <property type="entry name" value="His_PPase_superfam"/>
</dbReference>
<sequence length="218" mass="24991">MEVSQMKIFLIRHGRQCSKLCNVDVDLSEEGYRQASLLGERLFHENIQVVYSSNLLRAVETAQAANLYWNVEHIIRPELREISFGHMEGMEDRDIAVKYRDFKAQQALMEEDLPYPGGECAGDVVRRAEPVFREMTESGYERIAVVTHGGVIRSVTAHCLGIPMNKWRILGKNLENCSITELNWDGASGRFTLERFNDYAHLEPYPDLLRKGWVSAEN</sequence>
<dbReference type="HOGENOM" id="CLU_033323_9_5_9"/>
<dbReference type="AlphaFoldDB" id="A8RR69"/>
<dbReference type="eggNOG" id="COG0406">
    <property type="taxonomic scope" value="Bacteria"/>
</dbReference>
<dbReference type="GO" id="GO:0005737">
    <property type="term" value="C:cytoplasm"/>
    <property type="evidence" value="ECO:0007669"/>
    <property type="project" value="TreeGrafter"/>
</dbReference>